<evidence type="ECO:0000313" key="1">
    <source>
        <dbReference type="Proteomes" id="UP000694845"/>
    </source>
</evidence>
<dbReference type="PANTHER" id="PTHR48312">
    <property type="match status" value="1"/>
</dbReference>
<dbReference type="InterPro" id="IPR027417">
    <property type="entry name" value="P-loop_NTPase"/>
</dbReference>
<dbReference type="AlphaFoldDB" id="A0A8B7ZTP5"/>
<evidence type="ECO:0000313" key="2">
    <source>
        <dbReference type="RefSeq" id="XP_022108794.1"/>
    </source>
</evidence>
<proteinExistence type="predicted"/>
<dbReference type="PANTHER" id="PTHR48312:SF1">
    <property type="entry name" value="SULFOTRANSFERASE"/>
    <property type="match status" value="1"/>
</dbReference>
<accession>A0A8B7ZTP5</accession>
<dbReference type="OrthoDB" id="416710at2759"/>
<dbReference type="Gene3D" id="3.40.50.300">
    <property type="entry name" value="P-loop containing nucleotide triphosphate hydrolases"/>
    <property type="match status" value="1"/>
</dbReference>
<reference evidence="2" key="1">
    <citation type="submission" date="2025-08" db="UniProtKB">
        <authorList>
            <consortium name="RefSeq"/>
        </authorList>
    </citation>
    <scope>IDENTIFICATION</scope>
</reference>
<gene>
    <name evidence="2" type="primary">LOC110989032</name>
</gene>
<organism evidence="1 2">
    <name type="scientific">Acanthaster planci</name>
    <name type="common">Crown-of-thorns starfish</name>
    <dbReference type="NCBI Taxonomy" id="133434"/>
    <lineage>
        <taxon>Eukaryota</taxon>
        <taxon>Metazoa</taxon>
        <taxon>Echinodermata</taxon>
        <taxon>Eleutherozoa</taxon>
        <taxon>Asterozoa</taxon>
        <taxon>Asteroidea</taxon>
        <taxon>Valvatacea</taxon>
        <taxon>Valvatida</taxon>
        <taxon>Acanthasteridae</taxon>
        <taxon>Acanthaster</taxon>
    </lineage>
</organism>
<dbReference type="RefSeq" id="XP_022108794.1">
    <property type="nucleotide sequence ID" value="XM_022253102.1"/>
</dbReference>
<sequence length="297" mass="34228">MSDTVRVVMWTTPRSRASIVAKCMDRVPGSKILFQLSSSAYRASLDEFTSLQSGSPAEKMHDALVDPKSSDYDEGKSTYPWMKNQMEADYPGKRFVFAKEMAYCIDGKFEYLPEGYRHIFLIRDPVKVFQSFKRCVPEIIAIRGLKGEEGKLELDKLSAKLLGKELAFKEAVNVYEYLQEKNIEPDPIIVDSDDLVNDPASILPALFQRLGVEYHESILNWEKGADVLDSWVVSKRYKYRIRNVEYFRNFRDSTKFLKPEAITGTTHTGVSLTADVQRCVDFSRPYYMKLYEKRLTI</sequence>
<dbReference type="KEGG" id="aplc:110989032"/>
<dbReference type="SUPFAM" id="SSF52540">
    <property type="entry name" value="P-loop containing nucleoside triphosphate hydrolases"/>
    <property type="match status" value="1"/>
</dbReference>
<name>A0A8B7ZTP5_ACAPL</name>
<keyword evidence="1" id="KW-1185">Reference proteome</keyword>
<dbReference type="OMA" id="HESILNW"/>
<dbReference type="GeneID" id="110989032"/>
<dbReference type="Proteomes" id="UP000694845">
    <property type="component" value="Unplaced"/>
</dbReference>
<protein>
    <submittedName>
        <fullName evidence="2">Uncharacterized protein LOC110989032</fullName>
    </submittedName>
</protein>